<dbReference type="OrthoDB" id="3180973at2"/>
<dbReference type="Gene3D" id="3.30.70.120">
    <property type="match status" value="1"/>
</dbReference>
<keyword evidence="3 6" id="KW-0812">Transmembrane</keyword>
<evidence type="ECO:0000256" key="1">
    <source>
        <dbReference type="ARBA" id="ARBA00004651"/>
    </source>
</evidence>
<evidence type="ECO:0000256" key="3">
    <source>
        <dbReference type="ARBA" id="ARBA00022692"/>
    </source>
</evidence>
<dbReference type="STRING" id="679200.HMPREF9333_00145"/>
<comment type="subcellular location">
    <subcellularLocation>
        <location evidence="1">Cell membrane</location>
        <topology evidence="1">Multi-pass membrane protein</topology>
    </subcellularLocation>
</comment>
<feature type="transmembrane region" description="Helical" evidence="6">
    <location>
        <begin position="97"/>
        <end position="115"/>
    </location>
</feature>
<feature type="transmembrane region" description="Helical" evidence="6">
    <location>
        <begin position="174"/>
        <end position="199"/>
    </location>
</feature>
<evidence type="ECO:0000256" key="5">
    <source>
        <dbReference type="ARBA" id="ARBA00023136"/>
    </source>
</evidence>
<sequence>MAGNTELLKGSRDKKFSDIVKNVRSYLIIMLGTISCAVAYNCFYDPHSLVVGGFTGLGMIFEKKFGIRVEITNIVLNVPLFLLSLKYIGWEFVGKTLFGVLSLSGALALVPKIALAPSGDILLAALFGGIFDGIGIGLVLYAGGTTGGTDMLAAFIHRFLKSRSIVEIMQVANWLIILLGFSVFGLRSGMYALIALFAITKMSDMIVEGINFARQVYVISDKSQEIADSILEDMNRGVTGINARGMYSRQDKQVLYCVVPTKEIVKLKELVKSIDPKAFVIVSEVREVLGEGFIEDPA</sequence>
<dbReference type="PIRSF" id="PIRSF006483">
    <property type="entry name" value="Membrane_protein_YitT"/>
    <property type="match status" value="1"/>
</dbReference>
<dbReference type="PANTHER" id="PTHR33545:SF5">
    <property type="entry name" value="UPF0750 MEMBRANE PROTEIN YITT"/>
    <property type="match status" value="1"/>
</dbReference>
<dbReference type="HOGENOM" id="CLU_063199_1_1_9"/>
<dbReference type="eggNOG" id="COG1284">
    <property type="taxonomic scope" value="Bacteria"/>
</dbReference>
<evidence type="ECO:0000313" key="8">
    <source>
        <dbReference type="EMBL" id="EHI56698.1"/>
    </source>
</evidence>
<feature type="domain" description="DUF2179" evidence="7">
    <location>
        <begin position="236"/>
        <end position="290"/>
    </location>
</feature>
<dbReference type="CDD" id="cd16380">
    <property type="entry name" value="YitT_C"/>
    <property type="match status" value="1"/>
</dbReference>
<dbReference type="PANTHER" id="PTHR33545">
    <property type="entry name" value="UPF0750 MEMBRANE PROTEIN YITT-RELATED"/>
    <property type="match status" value="1"/>
</dbReference>
<evidence type="ECO:0000259" key="7">
    <source>
        <dbReference type="Pfam" id="PF10035"/>
    </source>
</evidence>
<dbReference type="EMBL" id="ACZL01000003">
    <property type="protein sequence ID" value="EHI56698.1"/>
    <property type="molecule type" value="Genomic_DNA"/>
</dbReference>
<dbReference type="RefSeq" id="WP_005539091.1">
    <property type="nucleotide sequence ID" value="NZ_JH378829.1"/>
</dbReference>
<dbReference type="InterPro" id="IPR051461">
    <property type="entry name" value="UPF0750_membrane"/>
</dbReference>
<keyword evidence="2" id="KW-1003">Cell membrane</keyword>
<organism evidence="8 9">
    <name type="scientific">Johnsonella ignava ATCC 51276</name>
    <dbReference type="NCBI Taxonomy" id="679200"/>
    <lineage>
        <taxon>Bacteria</taxon>
        <taxon>Bacillati</taxon>
        <taxon>Bacillota</taxon>
        <taxon>Clostridia</taxon>
        <taxon>Lachnospirales</taxon>
        <taxon>Lachnospiraceae</taxon>
        <taxon>Johnsonella</taxon>
    </lineage>
</organism>
<dbReference type="InterPro" id="IPR015867">
    <property type="entry name" value="N-reg_PII/ATP_PRibTrfase_C"/>
</dbReference>
<evidence type="ECO:0000256" key="4">
    <source>
        <dbReference type="ARBA" id="ARBA00022989"/>
    </source>
</evidence>
<reference evidence="8 9" key="1">
    <citation type="submission" date="2011-08" db="EMBL/GenBank/DDBJ databases">
        <title>The Genome Sequence of Johnsonella ignava ATCC 51276.</title>
        <authorList>
            <consortium name="The Broad Institute Genome Sequencing Platform"/>
            <person name="Earl A."/>
            <person name="Ward D."/>
            <person name="Feldgarden M."/>
            <person name="Gevers D."/>
            <person name="Izard J."/>
            <person name="Blanton J.M."/>
            <person name="Baranova O.V."/>
            <person name="Dewhirst F.E."/>
            <person name="Young S.K."/>
            <person name="Zeng Q."/>
            <person name="Gargeya S."/>
            <person name="Fitzgerald M."/>
            <person name="Haas B."/>
            <person name="Abouelleil A."/>
            <person name="Alvarado L."/>
            <person name="Arachchi H.M."/>
            <person name="Berlin A."/>
            <person name="Brown A."/>
            <person name="Chapman S.B."/>
            <person name="Chen Z."/>
            <person name="Dunbar C."/>
            <person name="Freedman E."/>
            <person name="Gearin G."/>
            <person name="Gellesch M."/>
            <person name="Goldberg J."/>
            <person name="Griggs A."/>
            <person name="Gujja S."/>
            <person name="Heiman D."/>
            <person name="Howarth C."/>
            <person name="Larson L."/>
            <person name="Lui A."/>
            <person name="MacDonald P.J.P."/>
            <person name="Montmayeur A."/>
            <person name="Murphy C."/>
            <person name="Neiman D."/>
            <person name="Pearson M."/>
            <person name="Priest M."/>
            <person name="Roberts A."/>
            <person name="Saif S."/>
            <person name="Shea T."/>
            <person name="Shenoy N."/>
            <person name="Sisk P."/>
            <person name="Stolte C."/>
            <person name="Sykes S."/>
            <person name="Wortman J."/>
            <person name="Nusbaum C."/>
            <person name="Birren B."/>
        </authorList>
    </citation>
    <scope>NUCLEOTIDE SEQUENCE [LARGE SCALE GENOMIC DNA]</scope>
    <source>
        <strain evidence="8 9">ATCC 51276</strain>
    </source>
</reference>
<keyword evidence="9" id="KW-1185">Reference proteome</keyword>
<dbReference type="Pfam" id="PF02588">
    <property type="entry name" value="YitT_membrane"/>
    <property type="match status" value="1"/>
</dbReference>
<proteinExistence type="predicted"/>
<dbReference type="AlphaFoldDB" id="G5GF07"/>
<comment type="caution">
    <text evidence="8">The sequence shown here is derived from an EMBL/GenBank/DDBJ whole genome shotgun (WGS) entry which is preliminary data.</text>
</comment>
<keyword evidence="5 6" id="KW-0472">Membrane</keyword>
<dbReference type="Proteomes" id="UP000003011">
    <property type="component" value="Unassembled WGS sequence"/>
</dbReference>
<dbReference type="InterPro" id="IPR003740">
    <property type="entry name" value="YitT"/>
</dbReference>
<feature type="transmembrane region" description="Helical" evidence="6">
    <location>
        <begin position="122"/>
        <end position="142"/>
    </location>
</feature>
<evidence type="ECO:0000313" key="9">
    <source>
        <dbReference type="Proteomes" id="UP000003011"/>
    </source>
</evidence>
<dbReference type="PATRIC" id="fig|679200.3.peg.161"/>
<evidence type="ECO:0000256" key="6">
    <source>
        <dbReference type="SAM" id="Phobius"/>
    </source>
</evidence>
<dbReference type="InterPro" id="IPR019264">
    <property type="entry name" value="DUF2179"/>
</dbReference>
<name>G5GF07_9FIRM</name>
<protein>
    <recommendedName>
        <fullName evidence="7">DUF2179 domain-containing protein</fullName>
    </recommendedName>
</protein>
<keyword evidence="4 6" id="KW-1133">Transmembrane helix</keyword>
<dbReference type="Pfam" id="PF10035">
    <property type="entry name" value="DUF2179"/>
    <property type="match status" value="1"/>
</dbReference>
<gene>
    <name evidence="8" type="ORF">HMPREF9333_00145</name>
</gene>
<accession>G5GF07</accession>
<evidence type="ECO:0000256" key="2">
    <source>
        <dbReference type="ARBA" id="ARBA00022475"/>
    </source>
</evidence>
<dbReference type="GO" id="GO:0005886">
    <property type="term" value="C:plasma membrane"/>
    <property type="evidence" value="ECO:0007669"/>
    <property type="project" value="UniProtKB-SubCell"/>
</dbReference>
<feature type="transmembrane region" description="Helical" evidence="6">
    <location>
        <begin position="25"/>
        <end position="44"/>
    </location>
</feature>